<evidence type="ECO:0008006" key="3">
    <source>
        <dbReference type="Google" id="ProtNLM"/>
    </source>
</evidence>
<dbReference type="SUPFAM" id="SSF75304">
    <property type="entry name" value="Amidase signature (AS) enzymes"/>
    <property type="match status" value="1"/>
</dbReference>
<dbReference type="AlphaFoldDB" id="A0A4Z1FWV8"/>
<dbReference type="Gene3D" id="3.90.1300.10">
    <property type="entry name" value="Amidase signature (AS) domain"/>
    <property type="match status" value="1"/>
</dbReference>
<dbReference type="InterPro" id="IPR036928">
    <property type="entry name" value="AS_sf"/>
</dbReference>
<sequence length="183" mass="20470">MWDQAGPGTITAMNTAFTILHNRGIKTEQVLFPPEYTNFKILTQNPNTICKTEAQSSFRKEYNMDKSNLHPEIRTLVETPSHTSQEYSQALDYFGRIRKIFTSSILSEYDAILTPSVPDEALLGLKDMGSSSTHMPVLNIPTFISPNSMPTGLSIIAAPLYDQHLLYLAKCIAEPLMSERDGK</sequence>
<keyword evidence="2" id="KW-1185">Reference proteome</keyword>
<accession>A0A4Z1FWV8</accession>
<reference evidence="1 2" key="1">
    <citation type="submission" date="2017-12" db="EMBL/GenBank/DDBJ databases">
        <title>Comparative genomics of Botrytis spp.</title>
        <authorList>
            <person name="Valero-Jimenez C.A."/>
            <person name="Tapia P."/>
            <person name="Veloso J."/>
            <person name="Silva-Moreno E."/>
            <person name="Staats M."/>
            <person name="Valdes J.H."/>
            <person name="Van Kan J.A.L."/>
        </authorList>
    </citation>
    <scope>NUCLEOTIDE SEQUENCE [LARGE SCALE GENOMIC DNA]</scope>
    <source>
        <strain evidence="1 2">Bp0003</strain>
    </source>
</reference>
<evidence type="ECO:0000313" key="2">
    <source>
        <dbReference type="Proteomes" id="UP000297910"/>
    </source>
</evidence>
<dbReference type="Proteomes" id="UP000297910">
    <property type="component" value="Unassembled WGS sequence"/>
</dbReference>
<organism evidence="1 2">
    <name type="scientific">Botrytis paeoniae</name>
    <dbReference type="NCBI Taxonomy" id="278948"/>
    <lineage>
        <taxon>Eukaryota</taxon>
        <taxon>Fungi</taxon>
        <taxon>Dikarya</taxon>
        <taxon>Ascomycota</taxon>
        <taxon>Pezizomycotina</taxon>
        <taxon>Leotiomycetes</taxon>
        <taxon>Helotiales</taxon>
        <taxon>Sclerotiniaceae</taxon>
        <taxon>Botrytis</taxon>
    </lineage>
</organism>
<name>A0A4Z1FWV8_9HELO</name>
<protein>
    <recommendedName>
        <fullName evidence="3">Amidase domain-containing protein</fullName>
    </recommendedName>
</protein>
<dbReference type="EMBL" id="PQXI01000017">
    <property type="protein sequence ID" value="TGO29196.1"/>
    <property type="molecule type" value="Genomic_DNA"/>
</dbReference>
<proteinExistence type="predicted"/>
<evidence type="ECO:0000313" key="1">
    <source>
        <dbReference type="EMBL" id="TGO29196.1"/>
    </source>
</evidence>
<comment type="caution">
    <text evidence="1">The sequence shown here is derived from an EMBL/GenBank/DDBJ whole genome shotgun (WGS) entry which is preliminary data.</text>
</comment>
<gene>
    <name evidence="1" type="ORF">BPAE_0017g00010</name>
</gene>